<keyword evidence="6" id="KW-0460">Magnesium</keyword>
<sequence>MAVVSSPCLVAAGWVPVVISALVRRARGYCGLWCGHFGLDGRGVAPGCFAPHDLRVSCAVWLGVSALFGSGGMVYHVHPGGLLFLFISLAGVVVNLSAIGSGKSAPEEVNVVVEISKDSHPVKYELDKNCGAFCVDRFLPTAMYYPCNYGFIPETIAGDGDPVDVLVLTRFPVITGAVISSRPVGALMMSDESGEDVKVVAVPARKVDPYYDGVNDYSDLPQSFLDSVSHFFSFYKKLEKDKFVSVGAWKDAEFAKGLIRESMSSAAR</sequence>
<dbReference type="GO" id="GO:0000287">
    <property type="term" value="F:magnesium ion binding"/>
    <property type="evidence" value="ECO:0007669"/>
    <property type="project" value="InterPro"/>
</dbReference>
<keyword evidence="5" id="KW-0378">Hydrolase</keyword>
<comment type="catalytic activity">
    <reaction evidence="7">
        <text>diphosphate + H2O = 2 phosphate + H(+)</text>
        <dbReference type="Rhea" id="RHEA:24576"/>
        <dbReference type="ChEBI" id="CHEBI:15377"/>
        <dbReference type="ChEBI" id="CHEBI:15378"/>
        <dbReference type="ChEBI" id="CHEBI:33019"/>
        <dbReference type="ChEBI" id="CHEBI:43474"/>
        <dbReference type="EC" id="3.6.1.1"/>
    </reaction>
</comment>
<dbReference type="EMBL" id="JAAGAX010000511">
    <property type="protein sequence ID" value="KAF2282055.1"/>
    <property type="molecule type" value="Genomic_DNA"/>
</dbReference>
<dbReference type="PANTHER" id="PTHR10286">
    <property type="entry name" value="INORGANIC PYROPHOSPHATASE"/>
    <property type="match status" value="1"/>
</dbReference>
<accession>A0A6A6K0S5</accession>
<gene>
    <name evidence="8" type="ORF">GH714_042879</name>
</gene>
<dbReference type="CDD" id="cd00412">
    <property type="entry name" value="pyrophosphatase"/>
    <property type="match status" value="1"/>
</dbReference>
<comment type="cofactor">
    <cofactor evidence="1">
        <name>Mg(2+)</name>
        <dbReference type="ChEBI" id="CHEBI:18420"/>
    </cofactor>
</comment>
<evidence type="ECO:0000256" key="5">
    <source>
        <dbReference type="ARBA" id="ARBA00022801"/>
    </source>
</evidence>
<evidence type="ECO:0000313" key="9">
    <source>
        <dbReference type="Proteomes" id="UP000467840"/>
    </source>
</evidence>
<dbReference type="GO" id="GO:0006796">
    <property type="term" value="P:phosphate-containing compound metabolic process"/>
    <property type="evidence" value="ECO:0007669"/>
    <property type="project" value="InterPro"/>
</dbReference>
<evidence type="ECO:0000256" key="3">
    <source>
        <dbReference type="ARBA" id="ARBA00012146"/>
    </source>
</evidence>
<dbReference type="Proteomes" id="UP000467840">
    <property type="component" value="Unassembled WGS sequence"/>
</dbReference>
<name>A0A6A6K0S5_HEVBR</name>
<proteinExistence type="inferred from homology"/>
<dbReference type="GO" id="GO:0005737">
    <property type="term" value="C:cytoplasm"/>
    <property type="evidence" value="ECO:0007669"/>
    <property type="project" value="InterPro"/>
</dbReference>
<dbReference type="NCBIfam" id="NF002317">
    <property type="entry name" value="PRK01250.1"/>
    <property type="match status" value="1"/>
</dbReference>
<evidence type="ECO:0000256" key="2">
    <source>
        <dbReference type="ARBA" id="ARBA00006220"/>
    </source>
</evidence>
<evidence type="ECO:0000313" key="8">
    <source>
        <dbReference type="EMBL" id="KAF2282055.1"/>
    </source>
</evidence>
<comment type="similarity">
    <text evidence="2">Belongs to the PPase family.</text>
</comment>
<comment type="caution">
    <text evidence="8">The sequence shown here is derived from an EMBL/GenBank/DDBJ whole genome shotgun (WGS) entry which is preliminary data.</text>
</comment>
<evidence type="ECO:0000256" key="6">
    <source>
        <dbReference type="ARBA" id="ARBA00022842"/>
    </source>
</evidence>
<evidence type="ECO:0000256" key="1">
    <source>
        <dbReference type="ARBA" id="ARBA00001946"/>
    </source>
</evidence>
<dbReference type="AlphaFoldDB" id="A0A6A6K0S5"/>
<keyword evidence="4" id="KW-0479">Metal-binding</keyword>
<dbReference type="Gene3D" id="3.90.80.10">
    <property type="entry name" value="Inorganic pyrophosphatase"/>
    <property type="match status" value="1"/>
</dbReference>
<protein>
    <recommendedName>
        <fullName evidence="3">inorganic diphosphatase</fullName>
        <ecNumber evidence="3">3.6.1.1</ecNumber>
    </recommendedName>
</protein>
<dbReference type="InterPro" id="IPR036649">
    <property type="entry name" value="Pyrophosphatase_sf"/>
</dbReference>
<dbReference type="SUPFAM" id="SSF50324">
    <property type="entry name" value="Inorganic pyrophosphatase"/>
    <property type="match status" value="1"/>
</dbReference>
<evidence type="ECO:0000256" key="4">
    <source>
        <dbReference type="ARBA" id="ARBA00022723"/>
    </source>
</evidence>
<evidence type="ECO:0000256" key="7">
    <source>
        <dbReference type="ARBA" id="ARBA00047820"/>
    </source>
</evidence>
<dbReference type="PROSITE" id="PS00387">
    <property type="entry name" value="PPASE"/>
    <property type="match status" value="1"/>
</dbReference>
<dbReference type="Pfam" id="PF00719">
    <property type="entry name" value="Pyrophosphatase"/>
    <property type="match status" value="1"/>
</dbReference>
<dbReference type="EC" id="3.6.1.1" evidence="3"/>
<dbReference type="HAMAP" id="MF_00209">
    <property type="entry name" value="Inorganic_PPase"/>
    <property type="match status" value="1"/>
</dbReference>
<keyword evidence="9" id="KW-1185">Reference proteome</keyword>
<reference evidence="8 9" key="1">
    <citation type="journal article" date="2020" name="Mol. Plant">
        <title>The Chromosome-Based Rubber Tree Genome Provides New Insights into Spurge Genome Evolution and Rubber Biosynthesis.</title>
        <authorList>
            <person name="Liu J."/>
            <person name="Shi C."/>
            <person name="Shi C.C."/>
            <person name="Li W."/>
            <person name="Zhang Q.J."/>
            <person name="Zhang Y."/>
            <person name="Li K."/>
            <person name="Lu H.F."/>
            <person name="Shi C."/>
            <person name="Zhu S.T."/>
            <person name="Xiao Z.Y."/>
            <person name="Nan H."/>
            <person name="Yue Y."/>
            <person name="Zhu X.G."/>
            <person name="Wu Y."/>
            <person name="Hong X.N."/>
            <person name="Fan G.Y."/>
            <person name="Tong Y."/>
            <person name="Zhang D."/>
            <person name="Mao C.L."/>
            <person name="Liu Y.L."/>
            <person name="Hao S.J."/>
            <person name="Liu W.Q."/>
            <person name="Lv M.Q."/>
            <person name="Zhang H.B."/>
            <person name="Liu Y."/>
            <person name="Hu-Tang G.R."/>
            <person name="Wang J.P."/>
            <person name="Wang J.H."/>
            <person name="Sun Y.H."/>
            <person name="Ni S.B."/>
            <person name="Chen W.B."/>
            <person name="Zhang X.C."/>
            <person name="Jiao Y.N."/>
            <person name="Eichler E.E."/>
            <person name="Li G.H."/>
            <person name="Liu X."/>
            <person name="Gao L.Z."/>
        </authorList>
    </citation>
    <scope>NUCLEOTIDE SEQUENCE [LARGE SCALE GENOMIC DNA]</scope>
    <source>
        <strain evidence="9">cv. GT1</strain>
        <tissue evidence="8">Leaf</tissue>
    </source>
</reference>
<organism evidence="8 9">
    <name type="scientific">Hevea brasiliensis</name>
    <name type="common">Para rubber tree</name>
    <name type="synonym">Siphonia brasiliensis</name>
    <dbReference type="NCBI Taxonomy" id="3981"/>
    <lineage>
        <taxon>Eukaryota</taxon>
        <taxon>Viridiplantae</taxon>
        <taxon>Streptophyta</taxon>
        <taxon>Embryophyta</taxon>
        <taxon>Tracheophyta</taxon>
        <taxon>Spermatophyta</taxon>
        <taxon>Magnoliopsida</taxon>
        <taxon>eudicotyledons</taxon>
        <taxon>Gunneridae</taxon>
        <taxon>Pentapetalae</taxon>
        <taxon>rosids</taxon>
        <taxon>fabids</taxon>
        <taxon>Malpighiales</taxon>
        <taxon>Euphorbiaceae</taxon>
        <taxon>Crotonoideae</taxon>
        <taxon>Micrandreae</taxon>
        <taxon>Hevea</taxon>
    </lineage>
</organism>
<dbReference type="GO" id="GO:0004427">
    <property type="term" value="F:inorganic diphosphate phosphatase activity"/>
    <property type="evidence" value="ECO:0007669"/>
    <property type="project" value="UniProtKB-EC"/>
</dbReference>
<dbReference type="InterPro" id="IPR008162">
    <property type="entry name" value="Pyrophosphatase"/>
</dbReference>